<dbReference type="Proteomes" id="UP000198211">
    <property type="component" value="Unassembled WGS sequence"/>
</dbReference>
<evidence type="ECO:0000313" key="1">
    <source>
        <dbReference type="EMBL" id="OWZ14502.1"/>
    </source>
</evidence>
<comment type="caution">
    <text evidence="1">The sequence shown here is derived from an EMBL/GenBank/DDBJ whole genome shotgun (WGS) entry which is preliminary data.</text>
</comment>
<accession>A0A225WAB4</accession>
<sequence>MEEAANKQHTHPNTVLHCLYGYYHLGYSKSELAQVYNKYVKTIANLIKVYEDPGTYKRVKHVTDKRKLKISRLAFIGVHGVIDPLGVQIFRPFAAFDMSRGFENCRWMVQGYFNPFDQLANEHRTTPAVFDGIEEEEQTDELEFMTRYYDT</sequence>
<gene>
    <name evidence="1" type="ORF">PHMEG_00012009</name>
</gene>
<dbReference type="AlphaFoldDB" id="A0A225WAB4"/>
<name>A0A225WAB4_9STRA</name>
<reference evidence="2" key="1">
    <citation type="submission" date="2017-03" db="EMBL/GenBank/DDBJ databases">
        <title>Phytopthora megakarya and P. palmivora, two closely related causual agents of cacao black pod achieved similar genome size and gene model numbers by different mechanisms.</title>
        <authorList>
            <person name="Ali S."/>
            <person name="Shao J."/>
            <person name="Larry D.J."/>
            <person name="Kronmiller B."/>
            <person name="Shen D."/>
            <person name="Strem M.D."/>
            <person name="Melnick R.L."/>
            <person name="Guiltinan M.J."/>
            <person name="Tyler B.M."/>
            <person name="Meinhardt L.W."/>
            <person name="Bailey B.A."/>
        </authorList>
    </citation>
    <scope>NUCLEOTIDE SEQUENCE [LARGE SCALE GENOMIC DNA]</scope>
    <source>
        <strain evidence="2">zdho120</strain>
    </source>
</reference>
<dbReference type="EMBL" id="NBNE01001324">
    <property type="protein sequence ID" value="OWZ14502.1"/>
    <property type="molecule type" value="Genomic_DNA"/>
</dbReference>
<dbReference type="STRING" id="4795.A0A225WAB4"/>
<proteinExistence type="predicted"/>
<keyword evidence="2" id="KW-1185">Reference proteome</keyword>
<protein>
    <submittedName>
        <fullName evidence="1">Uncharacterized protein</fullName>
    </submittedName>
</protein>
<organism evidence="1 2">
    <name type="scientific">Phytophthora megakarya</name>
    <dbReference type="NCBI Taxonomy" id="4795"/>
    <lineage>
        <taxon>Eukaryota</taxon>
        <taxon>Sar</taxon>
        <taxon>Stramenopiles</taxon>
        <taxon>Oomycota</taxon>
        <taxon>Peronosporomycetes</taxon>
        <taxon>Peronosporales</taxon>
        <taxon>Peronosporaceae</taxon>
        <taxon>Phytophthora</taxon>
    </lineage>
</organism>
<evidence type="ECO:0000313" key="2">
    <source>
        <dbReference type="Proteomes" id="UP000198211"/>
    </source>
</evidence>